<dbReference type="Proteomes" id="UP000175971">
    <property type="component" value="Unassembled WGS sequence"/>
</dbReference>
<feature type="transmembrane region" description="Helical" evidence="1">
    <location>
        <begin position="38"/>
        <end position="60"/>
    </location>
</feature>
<protein>
    <recommendedName>
        <fullName evidence="4">DUF4337 domain-containing protein</fullName>
    </recommendedName>
</protein>
<accession>A0A1E7LZ29</accession>
<reference evidence="2 3" key="1">
    <citation type="journal article" date="2016" name="Front. Microbiol.">
        <title>Comparative Genomics Analysis of Streptomyces Species Reveals Their Adaptation to the Marine Environment and Their Diversity at the Genomic Level.</title>
        <authorList>
            <person name="Tian X."/>
            <person name="Zhang Z."/>
            <person name="Yang T."/>
            <person name="Chen M."/>
            <person name="Li J."/>
            <person name="Chen F."/>
            <person name="Yang J."/>
            <person name="Li W."/>
            <person name="Zhang B."/>
            <person name="Zhang Z."/>
            <person name="Wu J."/>
            <person name="Zhang C."/>
            <person name="Long L."/>
            <person name="Xiao J."/>
        </authorList>
    </citation>
    <scope>NUCLEOTIDE SEQUENCE [LARGE SCALE GENOMIC DNA]</scope>
    <source>
        <strain evidence="2 3">SCSIO M10372</strain>
    </source>
</reference>
<evidence type="ECO:0008006" key="4">
    <source>
        <dbReference type="Google" id="ProtNLM"/>
    </source>
</evidence>
<evidence type="ECO:0000313" key="3">
    <source>
        <dbReference type="Proteomes" id="UP000175971"/>
    </source>
</evidence>
<comment type="caution">
    <text evidence="2">The sequence shown here is derived from an EMBL/GenBank/DDBJ whole genome shotgun (WGS) entry which is preliminary data.</text>
</comment>
<dbReference type="InterPro" id="IPR046134">
    <property type="entry name" value="DUF6131"/>
</dbReference>
<organism evidence="2 3">
    <name type="scientific">Streptomyces nanshensis</name>
    <dbReference type="NCBI Taxonomy" id="518642"/>
    <lineage>
        <taxon>Bacteria</taxon>
        <taxon>Bacillati</taxon>
        <taxon>Actinomycetota</taxon>
        <taxon>Actinomycetes</taxon>
        <taxon>Kitasatosporales</taxon>
        <taxon>Streptomycetaceae</taxon>
        <taxon>Streptomyces</taxon>
    </lineage>
</organism>
<name>A0A1E7LZ29_9ACTN</name>
<keyword evidence="1" id="KW-1133">Transmembrane helix</keyword>
<keyword evidence="3" id="KW-1185">Reference proteome</keyword>
<dbReference type="PATRIC" id="fig|518642.7.peg.1251"/>
<dbReference type="EMBL" id="LJGZ01000010">
    <property type="protein sequence ID" value="OEV21502.1"/>
    <property type="molecule type" value="Genomic_DNA"/>
</dbReference>
<feature type="transmembrane region" description="Helical" evidence="1">
    <location>
        <begin position="12"/>
        <end position="32"/>
    </location>
</feature>
<evidence type="ECO:0000256" key="1">
    <source>
        <dbReference type="SAM" id="Phobius"/>
    </source>
</evidence>
<gene>
    <name evidence="2" type="ORF">AN221_06440</name>
</gene>
<proteinExistence type="predicted"/>
<dbReference type="Pfam" id="PF19626">
    <property type="entry name" value="DUF6131"/>
    <property type="match status" value="1"/>
</dbReference>
<sequence>MRRILESSPHCWEDSMIVLGVILLVIGLVAGISVLWTIGIILVAIGLVLWVLGATGRAVGGRRHYW</sequence>
<dbReference type="AlphaFoldDB" id="A0A1E7LZ29"/>
<evidence type="ECO:0000313" key="2">
    <source>
        <dbReference type="EMBL" id="OEV21502.1"/>
    </source>
</evidence>
<keyword evidence="1" id="KW-0812">Transmembrane</keyword>
<keyword evidence="1" id="KW-0472">Membrane</keyword>